<dbReference type="OrthoDB" id="32160at10239"/>
<dbReference type="GeneID" id="14697521"/>
<dbReference type="InterPro" id="IPR055906">
    <property type="entry name" value="DUF7483"/>
</dbReference>
<name>M1ID83_9CAUD</name>
<evidence type="ECO:0000313" key="3">
    <source>
        <dbReference type="Proteomes" id="UP000011294"/>
    </source>
</evidence>
<feature type="domain" description="DUF7483" evidence="1">
    <location>
        <begin position="8"/>
        <end position="341"/>
    </location>
</feature>
<keyword evidence="3" id="KW-1185">Reference proteome</keyword>
<dbReference type="Proteomes" id="UP000011294">
    <property type="component" value="Genome"/>
</dbReference>
<accession>M1ID83</accession>
<evidence type="ECO:0000313" key="2">
    <source>
        <dbReference type="EMBL" id="AGE60569.1"/>
    </source>
</evidence>
<protein>
    <recommendedName>
        <fullName evidence="1">DUF7483 domain-containing protein</fullName>
    </recommendedName>
</protein>
<proteinExistence type="predicted"/>
<dbReference type="KEGG" id="vg:14697521"/>
<dbReference type="RefSeq" id="YP_007517799.1">
    <property type="nucleotide sequence ID" value="NC_020482.1"/>
</dbReference>
<dbReference type="EMBL" id="KC465900">
    <property type="protein sequence ID" value="AGE60569.1"/>
    <property type="molecule type" value="Genomic_DNA"/>
</dbReference>
<dbReference type="Pfam" id="PF24299">
    <property type="entry name" value="DUF7483"/>
    <property type="match status" value="1"/>
</dbReference>
<sequence>MAYTTINKSSDYFRTKIYTGNGTDDRDITWDESSNMQPDMLWSKRRDSADNHSIYDIVRGSGLELRTNTTDADLSRTNNIQALQTNGFQVGTDSQVNASGGTYVSWGWKANGAGVANTDGSISSTVSANTTSGFSIVSYSGNSTSGATVGHSLGTAPSTIIVKVLNEGTYNWNVYHKSLGATKTLKLNLTNAEQVSSIRWNDTEPTSSVFSLGNAGEVNETGKNYIAYCFAEKQGYSKFGSYTGNGSADGTFVYTGFKPAMVILKGSSIAENWWIYDNKRNTSNLVTRGLNPSTSGAELDYANPDQMNLDFLSNGFKLKSYDGALNGSGQTYIYMAFAEQPLVGDNPATAR</sequence>
<evidence type="ECO:0000259" key="1">
    <source>
        <dbReference type="Pfam" id="PF24299"/>
    </source>
</evidence>
<organism evidence="2 3">
    <name type="scientific">Pelagibacter phage HTVC011P</name>
    <dbReference type="NCBI Taxonomy" id="1283078"/>
    <lineage>
        <taxon>Viruses</taxon>
        <taxon>Duplodnaviria</taxon>
        <taxon>Heunggongvirae</taxon>
        <taxon>Uroviricota</taxon>
        <taxon>Caudoviricetes</taxon>
        <taxon>Autographivirales</taxon>
        <taxon>Stopavirus</taxon>
        <taxon>Stopavirus HTVC011P</taxon>
    </lineage>
</organism>
<reference evidence="2 3" key="1">
    <citation type="journal article" date="2013" name="Nature">
        <title>Abundant SAR11 viruses in the ocean.</title>
        <authorList>
            <person name="Zhao Y."/>
            <person name="Temperton B."/>
            <person name="Thrash J.C."/>
            <person name="Schwalbach M.S."/>
            <person name="Vergin K.L."/>
            <person name="Landry Z.C."/>
            <person name="Ellisman M."/>
            <person name="Deerinck T."/>
            <person name="Sullivan M.B."/>
            <person name="Giovannoni S.J."/>
        </authorList>
    </citation>
    <scope>NUCLEOTIDE SEQUENCE [LARGE SCALE GENOMIC DNA]</scope>
</reference>